<keyword evidence="2" id="KW-1185">Reference proteome</keyword>
<dbReference type="EMBL" id="JACGWU010000002">
    <property type="protein sequence ID" value="MBA8828912.1"/>
    <property type="molecule type" value="Genomic_DNA"/>
</dbReference>
<dbReference type="AlphaFoldDB" id="A0A7W3JTK7"/>
<organism evidence="1 2">
    <name type="scientific">Alpinimonas psychrophila</name>
    <dbReference type="NCBI Taxonomy" id="748908"/>
    <lineage>
        <taxon>Bacteria</taxon>
        <taxon>Bacillati</taxon>
        <taxon>Actinomycetota</taxon>
        <taxon>Actinomycetes</taxon>
        <taxon>Micrococcales</taxon>
        <taxon>Microbacteriaceae</taxon>
        <taxon>Alpinimonas</taxon>
    </lineage>
</organism>
<name>A0A7W3JTK7_9MICO</name>
<proteinExistence type="predicted"/>
<comment type="caution">
    <text evidence="1">The sequence shown here is derived from an EMBL/GenBank/DDBJ whole genome shotgun (WGS) entry which is preliminary data.</text>
</comment>
<dbReference type="RefSeq" id="WP_220475835.1">
    <property type="nucleotide sequence ID" value="NZ_JACGWU010000002.1"/>
</dbReference>
<accession>A0A7W3JTK7</accession>
<evidence type="ECO:0000313" key="2">
    <source>
        <dbReference type="Proteomes" id="UP000524237"/>
    </source>
</evidence>
<dbReference type="Proteomes" id="UP000524237">
    <property type="component" value="Unassembled WGS sequence"/>
</dbReference>
<sequence>MTNGASRFAHIQNQARASGQNVSELARLYTLEGMLARIAASDYADDFVLKGGVLLAAFALRRPTKDIDLEATRVTNDAQDVATRVREIAAIGLDDGIKFDLDTIRAETIREGDDYQGIRVKLTGMIGRSENVIGLDISFGDPIWPAPQRIDLPRVLDNDQSAPISILGYPLVMIVAEKVVTMIQRGEANTRWRDFADVIVIADRHSVNEGELRAALSTVATHRRAILEPLIPALTRMPTIAQPKWTIWRNHQAHRHSIPEVFSDALNRTAAFIDPLIDAVALDRSWDTTAALWK</sequence>
<evidence type="ECO:0008006" key="3">
    <source>
        <dbReference type="Google" id="ProtNLM"/>
    </source>
</evidence>
<gene>
    <name evidence="1" type="ORF">FB555_001010</name>
</gene>
<protein>
    <recommendedName>
        <fullName evidence="3">Nucleotidyl transferase AbiEii toxin, Type IV TA system</fullName>
    </recommendedName>
</protein>
<dbReference type="InterPro" id="IPR014942">
    <property type="entry name" value="AbiEii"/>
</dbReference>
<evidence type="ECO:0000313" key="1">
    <source>
        <dbReference type="EMBL" id="MBA8828912.1"/>
    </source>
</evidence>
<reference evidence="1 2" key="1">
    <citation type="submission" date="2020-07" db="EMBL/GenBank/DDBJ databases">
        <title>Sequencing the genomes of 1000 actinobacteria strains.</title>
        <authorList>
            <person name="Klenk H.-P."/>
        </authorList>
    </citation>
    <scope>NUCLEOTIDE SEQUENCE [LARGE SCALE GENOMIC DNA]</scope>
    <source>
        <strain evidence="1 2">DSM 23737</strain>
    </source>
</reference>
<dbReference type="Pfam" id="PF08843">
    <property type="entry name" value="AbiEii"/>
    <property type="match status" value="1"/>
</dbReference>